<feature type="compositionally biased region" description="Basic residues" evidence="1">
    <location>
        <begin position="543"/>
        <end position="563"/>
    </location>
</feature>
<protein>
    <recommendedName>
        <fullName evidence="2">BEACH domain-containing protein</fullName>
    </recommendedName>
</protein>
<dbReference type="RefSeq" id="XP_012898166.1">
    <property type="nucleotide sequence ID" value="XM_013042712.1"/>
</dbReference>
<dbReference type="GO" id="GO:0016020">
    <property type="term" value="C:membrane"/>
    <property type="evidence" value="ECO:0007669"/>
    <property type="project" value="TreeGrafter"/>
</dbReference>
<accession>D8M7S9</accession>
<dbReference type="GeneID" id="24920947"/>
<feature type="compositionally biased region" description="Low complexity" evidence="1">
    <location>
        <begin position="585"/>
        <end position="595"/>
    </location>
</feature>
<name>D8M7S9_BLAHO</name>
<dbReference type="SUPFAM" id="SSF81837">
    <property type="entry name" value="BEACH domain"/>
    <property type="match status" value="1"/>
</dbReference>
<dbReference type="Pfam" id="PF02138">
    <property type="entry name" value="Beach"/>
    <property type="match status" value="1"/>
</dbReference>
<dbReference type="PANTHER" id="PTHR13743:SF112">
    <property type="entry name" value="BEACH DOMAIN-CONTAINING PROTEIN"/>
    <property type="match status" value="1"/>
</dbReference>
<evidence type="ECO:0000313" key="3">
    <source>
        <dbReference type="EMBL" id="CBK24118.2"/>
    </source>
</evidence>
<dbReference type="GO" id="GO:0008104">
    <property type="term" value="P:intracellular protein localization"/>
    <property type="evidence" value="ECO:0007669"/>
    <property type="project" value="TreeGrafter"/>
</dbReference>
<dbReference type="InterPro" id="IPR036372">
    <property type="entry name" value="BEACH_dom_sf"/>
</dbReference>
<feature type="compositionally biased region" description="Basic residues" evidence="1">
    <location>
        <begin position="574"/>
        <end position="584"/>
    </location>
</feature>
<feature type="region of interest" description="Disordered" evidence="1">
    <location>
        <begin position="495"/>
        <end position="525"/>
    </location>
</feature>
<dbReference type="CDD" id="cd06071">
    <property type="entry name" value="Beach"/>
    <property type="match status" value="1"/>
</dbReference>
<dbReference type="GO" id="GO:0019901">
    <property type="term" value="F:protein kinase binding"/>
    <property type="evidence" value="ECO:0007669"/>
    <property type="project" value="TreeGrafter"/>
</dbReference>
<proteinExistence type="predicted"/>
<sequence>MTRPQCRVQQLNETAFEMMQREGLAAKWAAGDMSNFAYLMELNAIAGRSMQDITQYPVFPWVFNNYATMDFDVASVKHTRDLSLPMGAQNAQRLNLYIDRFESCLESNDHSKELYNELMEDPEQTDKANEVLESIIPPYYYGSHYSTPLGCVLYYLLREEPYTSLNVRLQDGHFDVPDRLFHSVFVTGRSCYENLPEVKELTPEWFFSTDFLVNHNRHHFGALQGGAEVDDVALPTSLLGPVTPQAFLSRHMQAFEGPVVSTLLSQWIDLIFGFKQQGEQAVNSYNLFYYLTYPDQVDLSSAPDLETRNRLITQAAHFGQCPALAFTAPHPQRQLRLRAARDLRSVLLETNRMSIYLKHSMEGMGDRCRICRVSDVDPGALSILPSSVQRILGNSECVDNADRFFDPSSPDCARSVEGAASLPLILCPEPCLTWPADCHYPWIVEIDCNEFCVVTSFKVVLADRYDGAPPSAACYGVEFLAEDGRWTAVSKRRRGLRASPRSGGGFAARRGRDRDDGGVSAHHGAVLPPVHLRHPLLALPAARPRRRAGRLHLRPRGARRSLHPAHAAHSAPRTPHHPHRRLRHAALPPRTALPRGTRALRNSRTRSQRLVRLAGRSHVQGRAGRGSRQRCRAESFHGTPHLQQNRGTAARRLARRPRAEPLPRSRHAPRGTLPRGSSP</sequence>
<dbReference type="InterPro" id="IPR050865">
    <property type="entry name" value="BEACH_Domain"/>
</dbReference>
<dbReference type="GO" id="GO:0005829">
    <property type="term" value="C:cytosol"/>
    <property type="evidence" value="ECO:0007669"/>
    <property type="project" value="TreeGrafter"/>
</dbReference>
<dbReference type="SMART" id="SM01026">
    <property type="entry name" value="Beach"/>
    <property type="match status" value="1"/>
</dbReference>
<organism evidence="3">
    <name type="scientific">Blastocystis hominis</name>
    <dbReference type="NCBI Taxonomy" id="12968"/>
    <lineage>
        <taxon>Eukaryota</taxon>
        <taxon>Sar</taxon>
        <taxon>Stramenopiles</taxon>
        <taxon>Bigyra</taxon>
        <taxon>Opalozoa</taxon>
        <taxon>Opalinata</taxon>
        <taxon>Blastocystidae</taxon>
        <taxon>Blastocystis</taxon>
    </lineage>
</organism>
<dbReference type="InParanoid" id="D8M7S9"/>
<evidence type="ECO:0000259" key="2">
    <source>
        <dbReference type="PROSITE" id="PS50197"/>
    </source>
</evidence>
<evidence type="ECO:0000256" key="1">
    <source>
        <dbReference type="SAM" id="MobiDB-lite"/>
    </source>
</evidence>
<dbReference type="OrthoDB" id="26681at2759"/>
<gene>
    <name evidence="3" type="ORF">GSBLH_T00003887001</name>
</gene>
<reference evidence="3" key="1">
    <citation type="submission" date="2010-02" db="EMBL/GenBank/DDBJ databases">
        <title>Sequencing and annotation of the Blastocystis hominis genome.</title>
        <authorList>
            <person name="Wincker P."/>
        </authorList>
    </citation>
    <scope>NUCLEOTIDE SEQUENCE</scope>
    <source>
        <strain evidence="3">Singapore isolate B</strain>
    </source>
</reference>
<feature type="region of interest" description="Disordered" evidence="1">
    <location>
        <begin position="539"/>
        <end position="679"/>
    </location>
</feature>
<dbReference type="AlphaFoldDB" id="D8M7S9"/>
<keyword evidence="4" id="KW-1185">Reference proteome</keyword>
<dbReference type="EMBL" id="FN668672">
    <property type="protein sequence ID" value="CBK24118.2"/>
    <property type="molecule type" value="Genomic_DNA"/>
</dbReference>
<feature type="compositionally biased region" description="Low complexity" evidence="1">
    <location>
        <begin position="564"/>
        <end position="573"/>
    </location>
</feature>
<feature type="domain" description="BEACH" evidence="2">
    <location>
        <begin position="13"/>
        <end position="333"/>
    </location>
</feature>
<dbReference type="PANTHER" id="PTHR13743">
    <property type="entry name" value="BEIGE/BEACH-RELATED"/>
    <property type="match status" value="1"/>
</dbReference>
<dbReference type="Proteomes" id="UP000008312">
    <property type="component" value="Unassembled WGS sequence"/>
</dbReference>
<dbReference type="PROSITE" id="PS50197">
    <property type="entry name" value="BEACH"/>
    <property type="match status" value="1"/>
</dbReference>
<dbReference type="Gene3D" id="1.10.1540.10">
    <property type="entry name" value="BEACH domain"/>
    <property type="match status" value="1"/>
</dbReference>
<evidence type="ECO:0000313" key="4">
    <source>
        <dbReference type="Proteomes" id="UP000008312"/>
    </source>
</evidence>
<dbReference type="InterPro" id="IPR000409">
    <property type="entry name" value="BEACH_dom"/>
</dbReference>